<gene>
    <name evidence="2" type="ORF">DLJ53_27920</name>
</gene>
<dbReference type="AlphaFoldDB" id="A0A8B2NMQ2"/>
<evidence type="ECO:0000259" key="1">
    <source>
        <dbReference type="Pfam" id="PF06568"/>
    </source>
</evidence>
<dbReference type="EMBL" id="QHHQ01000008">
    <property type="protein sequence ID" value="RAH97677.1"/>
    <property type="molecule type" value="Genomic_DNA"/>
</dbReference>
<name>A0A8B2NMQ2_9HYPH</name>
<organism evidence="2 3">
    <name type="scientific">Acuticoccus sediminis</name>
    <dbReference type="NCBI Taxonomy" id="2184697"/>
    <lineage>
        <taxon>Bacteria</taxon>
        <taxon>Pseudomonadati</taxon>
        <taxon>Pseudomonadota</taxon>
        <taxon>Alphaproteobacteria</taxon>
        <taxon>Hyphomicrobiales</taxon>
        <taxon>Amorphaceae</taxon>
        <taxon>Acuticoccus</taxon>
    </lineage>
</organism>
<protein>
    <submittedName>
        <fullName evidence="2">DUF1127 domain-containing protein</fullName>
    </submittedName>
</protein>
<dbReference type="InterPro" id="IPR009506">
    <property type="entry name" value="YjiS-like"/>
</dbReference>
<keyword evidence="3" id="KW-1185">Reference proteome</keyword>
<sequence>MMQRMRRAVNGWMEYRRTVDQLSRLPDRQLMDIGVFRDEIPSLARGGHGRR</sequence>
<dbReference type="Proteomes" id="UP000249590">
    <property type="component" value="Unassembled WGS sequence"/>
</dbReference>
<dbReference type="RefSeq" id="WP_111351507.1">
    <property type="nucleotide sequence ID" value="NZ_JAIWKD010000004.1"/>
</dbReference>
<proteinExistence type="predicted"/>
<accession>A0A8B2NMQ2</accession>
<reference evidence="2 3" key="1">
    <citation type="submission" date="2018-05" db="EMBL/GenBank/DDBJ databases">
        <title>Acuticoccus sediminis sp. nov., isolated from deep-sea sediment of Indian Ocean.</title>
        <authorList>
            <person name="Liu X."/>
            <person name="Lai Q."/>
            <person name="Du Y."/>
            <person name="Sun F."/>
            <person name="Zhang X."/>
            <person name="Wang S."/>
            <person name="Shao Z."/>
        </authorList>
    </citation>
    <scope>NUCLEOTIDE SEQUENCE [LARGE SCALE GENOMIC DNA]</scope>
    <source>
        <strain evidence="2 3">PTG4-2</strain>
    </source>
</reference>
<evidence type="ECO:0000313" key="2">
    <source>
        <dbReference type="EMBL" id="RAH97677.1"/>
    </source>
</evidence>
<comment type="caution">
    <text evidence="2">The sequence shown here is derived from an EMBL/GenBank/DDBJ whole genome shotgun (WGS) entry which is preliminary data.</text>
</comment>
<feature type="domain" description="YjiS-like" evidence="1">
    <location>
        <begin position="6"/>
        <end position="40"/>
    </location>
</feature>
<evidence type="ECO:0000313" key="3">
    <source>
        <dbReference type="Proteomes" id="UP000249590"/>
    </source>
</evidence>
<dbReference type="Pfam" id="PF06568">
    <property type="entry name" value="YjiS-like"/>
    <property type="match status" value="1"/>
</dbReference>